<dbReference type="GO" id="GO:0016887">
    <property type="term" value="F:ATP hydrolysis activity"/>
    <property type="evidence" value="ECO:0007669"/>
    <property type="project" value="TreeGrafter"/>
</dbReference>
<dbReference type="Gene3D" id="3.40.50.300">
    <property type="entry name" value="P-loop containing nucleotide triphosphate hydrolases"/>
    <property type="match status" value="1"/>
</dbReference>
<dbReference type="InterPro" id="IPR027417">
    <property type="entry name" value="P-loop_NTPase"/>
</dbReference>
<name>A0A2N7VMA7_9BURK</name>
<dbReference type="GO" id="GO:0051782">
    <property type="term" value="P:negative regulation of cell division"/>
    <property type="evidence" value="ECO:0007669"/>
    <property type="project" value="TreeGrafter"/>
</dbReference>
<gene>
    <name evidence="1" type="ORF">C0Z18_17165</name>
</gene>
<organism evidence="1 2">
    <name type="scientific">Trinickia dabaoshanensis</name>
    <dbReference type="NCBI Taxonomy" id="564714"/>
    <lineage>
        <taxon>Bacteria</taxon>
        <taxon>Pseudomonadati</taxon>
        <taxon>Pseudomonadota</taxon>
        <taxon>Betaproteobacteria</taxon>
        <taxon>Burkholderiales</taxon>
        <taxon>Burkholderiaceae</taxon>
        <taxon>Trinickia</taxon>
    </lineage>
</organism>
<keyword evidence="2" id="KW-1185">Reference proteome</keyword>
<dbReference type="GO" id="GO:0005829">
    <property type="term" value="C:cytosol"/>
    <property type="evidence" value="ECO:0007669"/>
    <property type="project" value="TreeGrafter"/>
</dbReference>
<dbReference type="PANTHER" id="PTHR43384">
    <property type="entry name" value="SEPTUM SITE-DETERMINING PROTEIN MIND HOMOLOG, CHLOROPLASTIC-RELATED"/>
    <property type="match status" value="1"/>
</dbReference>
<dbReference type="EMBL" id="PNYA01000015">
    <property type="protein sequence ID" value="PMS18311.1"/>
    <property type="molecule type" value="Genomic_DNA"/>
</dbReference>
<dbReference type="Proteomes" id="UP000235616">
    <property type="component" value="Unassembled WGS sequence"/>
</dbReference>
<evidence type="ECO:0000313" key="1">
    <source>
        <dbReference type="EMBL" id="PMS18311.1"/>
    </source>
</evidence>
<dbReference type="AlphaFoldDB" id="A0A2N7VMA7"/>
<dbReference type="PANTHER" id="PTHR43384:SF13">
    <property type="entry name" value="SLR0110 PROTEIN"/>
    <property type="match status" value="1"/>
</dbReference>
<dbReference type="GO" id="GO:0009898">
    <property type="term" value="C:cytoplasmic side of plasma membrane"/>
    <property type="evidence" value="ECO:0007669"/>
    <property type="project" value="TreeGrafter"/>
</dbReference>
<evidence type="ECO:0000313" key="2">
    <source>
        <dbReference type="Proteomes" id="UP000235616"/>
    </source>
</evidence>
<dbReference type="OrthoDB" id="8531995at2"/>
<proteinExistence type="predicted"/>
<protein>
    <submittedName>
        <fullName evidence="1">Fimbrial protein</fullName>
    </submittedName>
</protein>
<dbReference type="GO" id="GO:0005524">
    <property type="term" value="F:ATP binding"/>
    <property type="evidence" value="ECO:0007669"/>
    <property type="project" value="TreeGrafter"/>
</dbReference>
<dbReference type="SUPFAM" id="SSF52540">
    <property type="entry name" value="P-loop containing nucleoside triphosphate hydrolases"/>
    <property type="match status" value="1"/>
</dbReference>
<accession>A0A2N7VMA7</accession>
<reference evidence="1 2" key="1">
    <citation type="submission" date="2018-01" db="EMBL/GenBank/DDBJ databases">
        <title>Whole genome analyses suggest that Burkholderia sensu lato contains two further novel genera in the rhizoxinica-symbiotica group Mycetohabitans gen. nov., and Trinickia gen. nov.: implications for the evolution of diazotrophy and nodulation in the Burkholderiaceae.</title>
        <authorList>
            <person name="Estrada-de los Santos P."/>
            <person name="Palmer M."/>
            <person name="Chavez-Ramirez B."/>
            <person name="Beukes C."/>
            <person name="Steenkamp E.T."/>
            <person name="Hirsch A.M."/>
            <person name="Manyaka P."/>
            <person name="Maluk M."/>
            <person name="Lafos M."/>
            <person name="Crook M."/>
            <person name="Gross E."/>
            <person name="Simon M.F."/>
            <person name="Bueno dos Reis Junior F."/>
            <person name="Poole P.S."/>
            <person name="Venter S.N."/>
            <person name="James E.K."/>
        </authorList>
    </citation>
    <scope>NUCLEOTIDE SEQUENCE [LARGE SCALE GENOMIC DNA]</scope>
    <source>
        <strain evidence="1 2">GIMN1.004</strain>
    </source>
</reference>
<dbReference type="InterPro" id="IPR050625">
    <property type="entry name" value="ParA/MinD_ATPase"/>
</dbReference>
<comment type="caution">
    <text evidence="1">The sequence shown here is derived from an EMBL/GenBank/DDBJ whole genome shotgun (WGS) entry which is preliminary data.</text>
</comment>
<dbReference type="RefSeq" id="WP_102646625.1">
    <property type="nucleotide sequence ID" value="NZ_PNYA01000015.1"/>
</dbReference>
<sequence>MNARAPSLNEGECTIARHFVFATSEEGSARWLGDALATTGAVQSAPHDPAALAQRVAALRPSLVFVDFSGALIDSATRAVQAVRALAPQVPIIAVGRLAQPEGAIAALRAGVRDFVDLAGGAQEAARIAREALEHTARLPARHGRLTVLLGARVGVGVSTLAAHLSVLVHKRGARARRQAALIDLGLPAGDGLLYLDTRSEFDFVEAVRNLGRFDETFVHTALARHASGLALTALAPDLASLRTVSYASAVALLARLRTFFDHQVVDLGGFSNHEFVAQVAQAADDVWLVCDPAIASLVSAVELLRELAAVQFDTARIGLVVTKYDARLGLTAEQIAARLALPLVATLPSRRVPLLQAANQGKLLIDTAERDPYVRAVDALAERIAPAADDLAQGEAGSCDEPAAPARSMRLTRFFHLPPKRS</sequence>
<dbReference type="Gene3D" id="3.40.50.2300">
    <property type="match status" value="1"/>
</dbReference>